<evidence type="ECO:0000256" key="2">
    <source>
        <dbReference type="ARBA" id="ARBA00008779"/>
    </source>
</evidence>
<dbReference type="GO" id="GO:0005737">
    <property type="term" value="C:cytoplasm"/>
    <property type="evidence" value="ECO:0007669"/>
    <property type="project" value="TreeGrafter"/>
</dbReference>
<dbReference type="InterPro" id="IPR017850">
    <property type="entry name" value="Alkaline_phosphatase_core_sf"/>
</dbReference>
<evidence type="ECO:0000256" key="3">
    <source>
        <dbReference type="ARBA" id="ARBA00022723"/>
    </source>
</evidence>
<evidence type="ECO:0000259" key="9">
    <source>
        <dbReference type="Pfam" id="PF00884"/>
    </source>
</evidence>
<reference evidence="10 11" key="1">
    <citation type="submission" date="2018-01" db="EMBL/GenBank/DDBJ databases">
        <title>Genome sequence of a Cantenovulum-like bacteria.</title>
        <authorList>
            <person name="Tan W.R."/>
            <person name="Lau N.-S."/>
            <person name="Go F."/>
            <person name="Amirul A.-A.A."/>
        </authorList>
    </citation>
    <scope>NUCLEOTIDE SEQUENCE [LARGE SCALE GENOMIC DNA]</scope>
    <source>
        <strain evidence="10 11">CCB-QB4</strain>
    </source>
</reference>
<feature type="region of interest" description="Disordered" evidence="7">
    <location>
        <begin position="161"/>
        <end position="196"/>
    </location>
</feature>
<dbReference type="InterPro" id="IPR000917">
    <property type="entry name" value="Sulfatase_N"/>
</dbReference>
<keyword evidence="5" id="KW-0378">Hydrolase</keyword>
<keyword evidence="3" id="KW-0479">Metal-binding</keyword>
<evidence type="ECO:0000313" key="10">
    <source>
        <dbReference type="EMBL" id="AWB66178.1"/>
    </source>
</evidence>
<dbReference type="Pfam" id="PF00884">
    <property type="entry name" value="Sulfatase"/>
    <property type="match status" value="1"/>
</dbReference>
<protein>
    <submittedName>
        <fullName evidence="10">Sulfatase</fullName>
    </submittedName>
</protein>
<dbReference type="InterPro" id="IPR035874">
    <property type="entry name" value="IDS"/>
</dbReference>
<dbReference type="EMBL" id="CP026604">
    <property type="protein sequence ID" value="AWB66178.1"/>
    <property type="molecule type" value="Genomic_DNA"/>
</dbReference>
<keyword evidence="6" id="KW-0106">Calcium</keyword>
<dbReference type="GO" id="GO:0046872">
    <property type="term" value="F:metal ion binding"/>
    <property type="evidence" value="ECO:0007669"/>
    <property type="project" value="UniProtKB-KW"/>
</dbReference>
<dbReference type="PROSITE" id="PS00149">
    <property type="entry name" value="SULFATASE_2"/>
    <property type="match status" value="1"/>
</dbReference>
<feature type="chain" id="PRO_5015571052" evidence="8">
    <location>
        <begin position="26"/>
        <end position="497"/>
    </location>
</feature>
<feature type="compositionally biased region" description="Basic and acidic residues" evidence="7">
    <location>
        <begin position="180"/>
        <end position="193"/>
    </location>
</feature>
<dbReference type="GO" id="GO:0004423">
    <property type="term" value="F:iduronate-2-sulfatase activity"/>
    <property type="evidence" value="ECO:0007669"/>
    <property type="project" value="InterPro"/>
</dbReference>
<keyword evidence="11" id="KW-1185">Reference proteome</keyword>
<feature type="domain" description="Sulfatase N-terminal" evidence="9">
    <location>
        <begin position="51"/>
        <end position="397"/>
    </location>
</feature>
<dbReference type="AlphaFoldDB" id="A0A2S0VPN8"/>
<comment type="similarity">
    <text evidence="2">Belongs to the sulfatase family.</text>
</comment>
<gene>
    <name evidence="10" type="ORF">C2869_06890</name>
</gene>
<organism evidence="10 11">
    <name type="scientific">Saccharobesus litoralis</name>
    <dbReference type="NCBI Taxonomy" id="2172099"/>
    <lineage>
        <taxon>Bacteria</taxon>
        <taxon>Pseudomonadati</taxon>
        <taxon>Pseudomonadota</taxon>
        <taxon>Gammaproteobacteria</taxon>
        <taxon>Alteromonadales</taxon>
        <taxon>Alteromonadaceae</taxon>
        <taxon>Saccharobesus</taxon>
    </lineage>
</organism>
<dbReference type="OrthoDB" id="9803751at2"/>
<sequence length="497" mass="55329">MFKNLKTLSLTVMVCLLAACSSSNDVNVAANQQNLSQQSISQQSTSQSEKQNVVMIIIDDLRPVIGAYGDSRAHTPNIDALAKQGVLFNKAYVNVPVCGASRASMMTGIRPTPTRFIDYKAMAEKDAPGAKSLPQVLKESGYYTMGIGKIFHKGQDLAEESWSEPLQHSGLPHGTTFNPESDKYRKGSKSDAKKKGKGPFYEIADVANEDYPDGKVKQKALAALDKLSQNQQPFFLSVGFIRPHLPFNAPKKYYDLHPESKFPPFFHREQPKDAPESLKSSGEMRSYHLKDYDYNSDAFHTASQRGYYASVSFVDALVGDVVAKIDQLGLRDNTTIVLLSDHGFNLGEHNFWTKHNMLDTALRIPMIISGPNTAQNQQSDALVELVDIFPTITELTQVATPKQVAGQSFVSVLKQPSLNHKNYLYSRFKPGDSIINQQFIFTSYKTEAGAREEMMFDLKNDPHETVNIVQQPQYAKVAAQLRSRLTACMAKQDCQTH</sequence>
<evidence type="ECO:0000256" key="1">
    <source>
        <dbReference type="ARBA" id="ARBA00001913"/>
    </source>
</evidence>
<comment type="cofactor">
    <cofactor evidence="1">
        <name>Ca(2+)</name>
        <dbReference type="ChEBI" id="CHEBI:29108"/>
    </cofactor>
</comment>
<name>A0A2S0VPN8_9ALTE</name>
<feature type="signal peptide" evidence="8">
    <location>
        <begin position="1"/>
        <end position="25"/>
    </location>
</feature>
<keyword evidence="4 8" id="KW-0732">Signal</keyword>
<dbReference type="PANTHER" id="PTHR45953:SF1">
    <property type="entry name" value="IDURONATE 2-SULFATASE"/>
    <property type="match status" value="1"/>
</dbReference>
<dbReference type="InterPro" id="IPR024607">
    <property type="entry name" value="Sulfatase_CS"/>
</dbReference>
<dbReference type="SUPFAM" id="SSF53649">
    <property type="entry name" value="Alkaline phosphatase-like"/>
    <property type="match status" value="1"/>
</dbReference>
<dbReference type="Gene3D" id="3.40.720.10">
    <property type="entry name" value="Alkaline Phosphatase, subunit A"/>
    <property type="match status" value="1"/>
</dbReference>
<dbReference type="PROSITE" id="PS51257">
    <property type="entry name" value="PROKAR_LIPOPROTEIN"/>
    <property type="match status" value="1"/>
</dbReference>
<dbReference type="KEGG" id="cate:C2869_06890"/>
<evidence type="ECO:0000256" key="8">
    <source>
        <dbReference type="SAM" id="SignalP"/>
    </source>
</evidence>
<evidence type="ECO:0000256" key="7">
    <source>
        <dbReference type="SAM" id="MobiDB-lite"/>
    </source>
</evidence>
<evidence type="ECO:0000256" key="4">
    <source>
        <dbReference type="ARBA" id="ARBA00022729"/>
    </source>
</evidence>
<evidence type="ECO:0000256" key="5">
    <source>
        <dbReference type="ARBA" id="ARBA00022801"/>
    </source>
</evidence>
<dbReference type="Proteomes" id="UP000244441">
    <property type="component" value="Chromosome"/>
</dbReference>
<dbReference type="CDD" id="cd16030">
    <property type="entry name" value="iduronate-2-sulfatase"/>
    <property type="match status" value="1"/>
</dbReference>
<evidence type="ECO:0000313" key="11">
    <source>
        <dbReference type="Proteomes" id="UP000244441"/>
    </source>
</evidence>
<evidence type="ECO:0000256" key="6">
    <source>
        <dbReference type="ARBA" id="ARBA00022837"/>
    </source>
</evidence>
<dbReference type="PANTHER" id="PTHR45953">
    <property type="entry name" value="IDURONATE 2-SULFATASE"/>
    <property type="match status" value="1"/>
</dbReference>
<proteinExistence type="inferred from homology"/>
<dbReference type="RefSeq" id="WP_108602250.1">
    <property type="nucleotide sequence ID" value="NZ_CP026604.1"/>
</dbReference>
<accession>A0A2S0VPN8</accession>